<feature type="domain" description="TonB-dependent receptor plug" evidence="18">
    <location>
        <begin position="140"/>
        <end position="242"/>
    </location>
</feature>
<reference evidence="19 20" key="1">
    <citation type="submission" date="2017-04" db="EMBL/GenBank/DDBJ databases">
        <authorList>
            <person name="Afonso C.L."/>
            <person name="Miller P.J."/>
            <person name="Scott M.A."/>
            <person name="Spackman E."/>
            <person name="Goraichik I."/>
            <person name="Dimitrov K.M."/>
            <person name="Suarez D.L."/>
            <person name="Swayne D.E."/>
        </authorList>
    </citation>
    <scope>NUCLEOTIDE SEQUENCE [LARGE SCALE GENOMIC DNA]</scope>
    <source>
        <strain evidence="19 20">DSM 22418</strain>
    </source>
</reference>
<dbReference type="GO" id="GO:0038023">
    <property type="term" value="F:signaling receptor activity"/>
    <property type="evidence" value="ECO:0007669"/>
    <property type="project" value="InterPro"/>
</dbReference>
<dbReference type="InterPro" id="IPR010105">
    <property type="entry name" value="TonB_sidphr_rcpt"/>
</dbReference>
<name>A0A1X7KDZ4_9SPHI</name>
<dbReference type="RefSeq" id="WP_085473477.1">
    <property type="nucleotide sequence ID" value="NZ_FXAU01000005.1"/>
</dbReference>
<dbReference type="SUPFAM" id="SSF56935">
    <property type="entry name" value="Porins"/>
    <property type="match status" value="1"/>
</dbReference>
<dbReference type="AlphaFoldDB" id="A0A1X7KDZ4"/>
<dbReference type="Pfam" id="PF00593">
    <property type="entry name" value="TonB_dep_Rec_b-barrel"/>
    <property type="match status" value="1"/>
</dbReference>
<evidence type="ECO:0000256" key="9">
    <source>
        <dbReference type="ARBA" id="ARBA00023065"/>
    </source>
</evidence>
<evidence type="ECO:0000313" key="20">
    <source>
        <dbReference type="Proteomes" id="UP000192980"/>
    </source>
</evidence>
<evidence type="ECO:0000313" key="19">
    <source>
        <dbReference type="EMBL" id="SMG39101.1"/>
    </source>
</evidence>
<feature type="domain" description="TonB-dependent receptor-like beta-barrel" evidence="17">
    <location>
        <begin position="318"/>
        <end position="780"/>
    </location>
</feature>
<evidence type="ECO:0000256" key="1">
    <source>
        <dbReference type="ARBA" id="ARBA00004571"/>
    </source>
</evidence>
<keyword evidence="20" id="KW-1185">Reference proteome</keyword>
<evidence type="ECO:0000256" key="16">
    <source>
        <dbReference type="SAM" id="SignalP"/>
    </source>
</evidence>
<evidence type="ECO:0000256" key="13">
    <source>
        <dbReference type="ARBA" id="ARBA00023237"/>
    </source>
</evidence>
<dbReference type="InterPro" id="IPR037066">
    <property type="entry name" value="Plug_dom_sf"/>
</dbReference>
<dbReference type="InterPro" id="IPR012910">
    <property type="entry name" value="Plug_dom"/>
</dbReference>
<evidence type="ECO:0000256" key="6">
    <source>
        <dbReference type="ARBA" id="ARBA00022692"/>
    </source>
</evidence>
<evidence type="ECO:0000259" key="18">
    <source>
        <dbReference type="Pfam" id="PF07715"/>
    </source>
</evidence>
<keyword evidence="7 16" id="KW-0732">Signal</keyword>
<dbReference type="Gene3D" id="2.40.170.20">
    <property type="entry name" value="TonB-dependent receptor, beta-barrel domain"/>
    <property type="match status" value="1"/>
</dbReference>
<keyword evidence="8" id="KW-0408">Iron</keyword>
<comment type="similarity">
    <text evidence="2 14 15">Belongs to the TonB-dependent receptor family.</text>
</comment>
<dbReference type="GO" id="GO:0015344">
    <property type="term" value="F:siderophore uptake transmembrane transporter activity"/>
    <property type="evidence" value="ECO:0007669"/>
    <property type="project" value="TreeGrafter"/>
</dbReference>
<keyword evidence="10 15" id="KW-0798">TonB box</keyword>
<evidence type="ECO:0000256" key="10">
    <source>
        <dbReference type="ARBA" id="ARBA00023077"/>
    </source>
</evidence>
<comment type="subcellular location">
    <subcellularLocation>
        <location evidence="1 14">Cell outer membrane</location>
        <topology evidence="1 14">Multi-pass membrane protein</topology>
    </subcellularLocation>
</comment>
<evidence type="ECO:0000256" key="3">
    <source>
        <dbReference type="ARBA" id="ARBA00022448"/>
    </source>
</evidence>
<dbReference type="NCBIfam" id="TIGR01783">
    <property type="entry name" value="TonB-siderophor"/>
    <property type="match status" value="1"/>
</dbReference>
<evidence type="ECO:0000256" key="4">
    <source>
        <dbReference type="ARBA" id="ARBA00022452"/>
    </source>
</evidence>
<evidence type="ECO:0000256" key="15">
    <source>
        <dbReference type="RuleBase" id="RU003357"/>
    </source>
</evidence>
<dbReference type="EMBL" id="FXAU01000005">
    <property type="protein sequence ID" value="SMG39101.1"/>
    <property type="molecule type" value="Genomic_DNA"/>
</dbReference>
<dbReference type="InterPro" id="IPR008969">
    <property type="entry name" value="CarboxyPept-like_regulatory"/>
</dbReference>
<protein>
    <submittedName>
        <fullName evidence="19">Iron complex outermembrane recepter protein</fullName>
    </submittedName>
</protein>
<sequence>MTYKFNVSALTVLLSVLFSVTVQAQGTVRIFGKTVNEDGKPIAGVTLRIDNQDLATTSNNMGTYQFSKEMHLPAQIKATAVGYYPSTTTLDRVTWNTASGLIITLVKNDQQLDEVLVTGRRNNSYLTNGVELGGKFAGKLKDLPQSVSVVSKEFMEDKQAFLITDMVHDLAGVNQASAYDDFTIRGFKSGYENGLRLVNGLRSSYGYGTSYFRPPLTINLESIEVLKGPGASLFGDITPGGTINMVTKKPLEEHYGAVNFTIGGFQTMRSTLDIGGPLDAEKKVLYRFNVGYENSKTFRDVNQRKTFAIAPSFTFKPAKGTQLDVDLLYDNFNGYLDRGMGIKSNNLYALSRSFTLSQPSDFYRTKNISLTARLKQEIGPHLTLNVSYAKAIYQEELNEHRTLNTFANPPQNTVMNMRFFEKSLKDYTDNMVAYLNYNLRTGRVNQHIVLGVDHAQYKGDPNNQQKEARSMMVNGTAVPLTFDLENPTYALRDVNSYIWRPQASFPFLSPYRSTGIYIQDQLTIDRLHLIVGLRHEHYYSSSPDVKTPYSGTQNAWLPRLGLTYTLNDQINYFASYAQGYVPVASNYVANYQDYGADKPFTAERSYQIETGFKTGFFQNQLQMDLSLYHIQRENMMVSTGETSETGFPIYRQSGRVTSRGIELDLRGQITKELQLMGNYSFNVTDVKESSIPAEIGMPLGNAPKNMGGAWVKYVFSAHALKGLGFGTGVYYVGSRRMDNPISKDAQGLDTWGFLPKYTTVNAALYYHVGALKVAANLNNVFDKYYYVGAFDYTRAFPGAPRHLMLSLGYRF</sequence>
<evidence type="ECO:0000256" key="12">
    <source>
        <dbReference type="ARBA" id="ARBA00023170"/>
    </source>
</evidence>
<evidence type="ECO:0000256" key="14">
    <source>
        <dbReference type="PROSITE-ProRule" id="PRU01360"/>
    </source>
</evidence>
<feature type="signal peptide" evidence="16">
    <location>
        <begin position="1"/>
        <end position="24"/>
    </location>
</feature>
<dbReference type="InterPro" id="IPR036942">
    <property type="entry name" value="Beta-barrel_TonB_sf"/>
</dbReference>
<keyword evidence="9" id="KW-0406">Ion transport</keyword>
<keyword evidence="3 14" id="KW-0813">Transport</keyword>
<dbReference type="GO" id="GO:0009279">
    <property type="term" value="C:cell outer membrane"/>
    <property type="evidence" value="ECO:0007669"/>
    <property type="project" value="UniProtKB-SubCell"/>
</dbReference>
<evidence type="ECO:0000256" key="8">
    <source>
        <dbReference type="ARBA" id="ARBA00023004"/>
    </source>
</evidence>
<evidence type="ECO:0000256" key="7">
    <source>
        <dbReference type="ARBA" id="ARBA00022729"/>
    </source>
</evidence>
<gene>
    <name evidence="19" type="ORF">SAMN05660862_2740</name>
</gene>
<dbReference type="PROSITE" id="PS52016">
    <property type="entry name" value="TONB_DEPENDENT_REC_3"/>
    <property type="match status" value="1"/>
</dbReference>
<dbReference type="InterPro" id="IPR000531">
    <property type="entry name" value="Beta-barrel_TonB"/>
</dbReference>
<proteinExistence type="inferred from homology"/>
<keyword evidence="12" id="KW-0675">Receptor</keyword>
<dbReference type="OrthoDB" id="9775095at2"/>
<dbReference type="PANTHER" id="PTHR32552">
    <property type="entry name" value="FERRICHROME IRON RECEPTOR-RELATED"/>
    <property type="match status" value="1"/>
</dbReference>
<dbReference type="Gene3D" id="2.170.130.10">
    <property type="entry name" value="TonB-dependent receptor, plug domain"/>
    <property type="match status" value="1"/>
</dbReference>
<keyword evidence="6 14" id="KW-0812">Transmembrane</keyword>
<keyword evidence="4 14" id="KW-1134">Transmembrane beta strand</keyword>
<keyword evidence="11 14" id="KW-0472">Membrane</keyword>
<dbReference type="Pfam" id="PF07715">
    <property type="entry name" value="Plug"/>
    <property type="match status" value="1"/>
</dbReference>
<dbReference type="STRING" id="561061.SAMN05660862_2740"/>
<organism evidence="19 20">
    <name type="scientific">Sphingobacterium psychroaquaticum</name>
    <dbReference type="NCBI Taxonomy" id="561061"/>
    <lineage>
        <taxon>Bacteria</taxon>
        <taxon>Pseudomonadati</taxon>
        <taxon>Bacteroidota</taxon>
        <taxon>Sphingobacteriia</taxon>
        <taxon>Sphingobacteriales</taxon>
        <taxon>Sphingobacteriaceae</taxon>
        <taxon>Sphingobacterium</taxon>
    </lineage>
</organism>
<dbReference type="Proteomes" id="UP000192980">
    <property type="component" value="Unassembled WGS sequence"/>
</dbReference>
<evidence type="ECO:0000256" key="2">
    <source>
        <dbReference type="ARBA" id="ARBA00009810"/>
    </source>
</evidence>
<evidence type="ECO:0000259" key="17">
    <source>
        <dbReference type="Pfam" id="PF00593"/>
    </source>
</evidence>
<keyword evidence="5" id="KW-0410">Iron transport</keyword>
<dbReference type="PANTHER" id="PTHR32552:SF68">
    <property type="entry name" value="FERRICHROME OUTER MEMBRANE TRANSPORTER_PHAGE RECEPTOR"/>
    <property type="match status" value="1"/>
</dbReference>
<dbReference type="InterPro" id="IPR039426">
    <property type="entry name" value="TonB-dep_rcpt-like"/>
</dbReference>
<dbReference type="GO" id="GO:0015891">
    <property type="term" value="P:siderophore transport"/>
    <property type="evidence" value="ECO:0007669"/>
    <property type="project" value="InterPro"/>
</dbReference>
<dbReference type="CDD" id="cd01347">
    <property type="entry name" value="ligand_gated_channel"/>
    <property type="match status" value="1"/>
</dbReference>
<evidence type="ECO:0000256" key="5">
    <source>
        <dbReference type="ARBA" id="ARBA00022496"/>
    </source>
</evidence>
<dbReference type="Gene3D" id="2.60.40.1120">
    <property type="entry name" value="Carboxypeptidase-like, regulatory domain"/>
    <property type="match status" value="1"/>
</dbReference>
<feature type="chain" id="PRO_5012688297" evidence="16">
    <location>
        <begin position="25"/>
        <end position="811"/>
    </location>
</feature>
<evidence type="ECO:0000256" key="11">
    <source>
        <dbReference type="ARBA" id="ARBA00023136"/>
    </source>
</evidence>
<dbReference type="SUPFAM" id="SSF49464">
    <property type="entry name" value="Carboxypeptidase regulatory domain-like"/>
    <property type="match status" value="1"/>
</dbReference>
<accession>A0A1X7KDZ4</accession>
<keyword evidence="13 14" id="KW-0998">Cell outer membrane</keyword>